<dbReference type="InterPro" id="IPR041490">
    <property type="entry name" value="KstR2_TetR_C"/>
</dbReference>
<name>A0A5B8UCW8_9ACTN</name>
<dbReference type="PANTHER" id="PTHR30055:SF175">
    <property type="entry name" value="HTH-TYPE TRANSCRIPTIONAL REPRESSOR KSTR2"/>
    <property type="match status" value="1"/>
</dbReference>
<dbReference type="PRINTS" id="PR00455">
    <property type="entry name" value="HTHTETR"/>
</dbReference>
<dbReference type="EMBL" id="CP042430">
    <property type="protein sequence ID" value="QEC50531.1"/>
    <property type="molecule type" value="Genomic_DNA"/>
</dbReference>
<keyword evidence="1" id="KW-0678">Repressor</keyword>
<evidence type="ECO:0000256" key="2">
    <source>
        <dbReference type="ARBA" id="ARBA00023015"/>
    </source>
</evidence>
<dbReference type="Pfam" id="PF00440">
    <property type="entry name" value="TetR_N"/>
    <property type="match status" value="1"/>
</dbReference>
<evidence type="ECO:0000313" key="8">
    <source>
        <dbReference type="EMBL" id="QEC50531.1"/>
    </source>
</evidence>
<dbReference type="KEGG" id="bsol:FSW04_25070"/>
<evidence type="ECO:0000256" key="5">
    <source>
        <dbReference type="PROSITE-ProRule" id="PRU00335"/>
    </source>
</evidence>
<dbReference type="Gene3D" id="1.10.10.60">
    <property type="entry name" value="Homeodomain-like"/>
    <property type="match status" value="1"/>
</dbReference>
<evidence type="ECO:0000256" key="6">
    <source>
        <dbReference type="SAM" id="MobiDB-lite"/>
    </source>
</evidence>
<protein>
    <submittedName>
        <fullName evidence="8">TetR/AcrR family transcriptional regulator</fullName>
    </submittedName>
</protein>
<dbReference type="GO" id="GO:0000976">
    <property type="term" value="F:transcription cis-regulatory region binding"/>
    <property type="evidence" value="ECO:0007669"/>
    <property type="project" value="TreeGrafter"/>
</dbReference>
<dbReference type="InterPro" id="IPR009057">
    <property type="entry name" value="Homeodomain-like_sf"/>
</dbReference>
<dbReference type="PROSITE" id="PS50977">
    <property type="entry name" value="HTH_TETR_2"/>
    <property type="match status" value="1"/>
</dbReference>
<evidence type="ECO:0000313" key="9">
    <source>
        <dbReference type="Proteomes" id="UP000321805"/>
    </source>
</evidence>
<feature type="region of interest" description="Disordered" evidence="6">
    <location>
        <begin position="1"/>
        <end position="64"/>
    </location>
</feature>
<dbReference type="PANTHER" id="PTHR30055">
    <property type="entry name" value="HTH-TYPE TRANSCRIPTIONAL REGULATOR RUTR"/>
    <property type="match status" value="1"/>
</dbReference>
<organism evidence="8 9">
    <name type="scientific">Baekduia soli</name>
    <dbReference type="NCBI Taxonomy" id="496014"/>
    <lineage>
        <taxon>Bacteria</taxon>
        <taxon>Bacillati</taxon>
        <taxon>Actinomycetota</taxon>
        <taxon>Thermoleophilia</taxon>
        <taxon>Solirubrobacterales</taxon>
        <taxon>Baekduiaceae</taxon>
        <taxon>Baekduia</taxon>
    </lineage>
</organism>
<dbReference type="SUPFAM" id="SSF48498">
    <property type="entry name" value="Tetracyclin repressor-like, C-terminal domain"/>
    <property type="match status" value="1"/>
</dbReference>
<keyword evidence="3 5" id="KW-0238">DNA-binding</keyword>
<evidence type="ECO:0000256" key="1">
    <source>
        <dbReference type="ARBA" id="ARBA00022491"/>
    </source>
</evidence>
<reference evidence="8 9" key="1">
    <citation type="journal article" date="2018" name="J. Microbiol.">
        <title>Baekduia soli gen. nov., sp. nov., a novel bacterium isolated from the soil of Baekdu Mountain and proposal of a novel family name, Baekduiaceae fam. nov.</title>
        <authorList>
            <person name="An D.S."/>
            <person name="Siddiqi M.Z."/>
            <person name="Kim K.H."/>
            <person name="Yu H.S."/>
            <person name="Im W.T."/>
        </authorList>
    </citation>
    <scope>NUCLEOTIDE SEQUENCE [LARGE SCALE GENOMIC DNA]</scope>
    <source>
        <strain evidence="8 9">BR7-21</strain>
    </source>
</reference>
<dbReference type="InterPro" id="IPR036271">
    <property type="entry name" value="Tet_transcr_reg_TetR-rel_C_sf"/>
</dbReference>
<keyword evidence="9" id="KW-1185">Reference proteome</keyword>
<dbReference type="InterPro" id="IPR050109">
    <property type="entry name" value="HTH-type_TetR-like_transc_reg"/>
</dbReference>
<evidence type="ECO:0000259" key="7">
    <source>
        <dbReference type="PROSITE" id="PS50977"/>
    </source>
</evidence>
<dbReference type="GO" id="GO:0003700">
    <property type="term" value="F:DNA-binding transcription factor activity"/>
    <property type="evidence" value="ECO:0007669"/>
    <property type="project" value="TreeGrafter"/>
</dbReference>
<keyword evidence="2" id="KW-0805">Transcription regulation</keyword>
<dbReference type="Proteomes" id="UP000321805">
    <property type="component" value="Chromosome"/>
</dbReference>
<gene>
    <name evidence="8" type="ORF">FSW04_25070</name>
</gene>
<proteinExistence type="predicted"/>
<dbReference type="Pfam" id="PF17932">
    <property type="entry name" value="TetR_C_24"/>
    <property type="match status" value="1"/>
</dbReference>
<dbReference type="AlphaFoldDB" id="A0A5B8UCW8"/>
<feature type="domain" description="HTH tetR-type" evidence="7">
    <location>
        <begin position="61"/>
        <end position="121"/>
    </location>
</feature>
<sequence>MPPPLVTSADPISGKPARSIGSAGPGGAQVADEAGPGRTRAKAGKAPAKPARPSARNGGGARRDQEVLDAATKVFHTRGYADASVQHIADELGILKGSLYHYIDSKEDLLFRLLDEAHDEVDAVLAEVQAVPDLAPLDRLHLYVTRQVDYTSRNLAKMAIYYHDVNQLSEGRLKELLRKRRQHEQFVAGLIEEAQARGEVDASVDSHLATNYLFGSMIWVYRWYKPGGKLKPAQVSTSCADFVINGLTGPR</sequence>
<keyword evidence="4" id="KW-0804">Transcription</keyword>
<feature type="compositionally biased region" description="Low complexity" evidence="6">
    <location>
        <begin position="44"/>
        <end position="56"/>
    </location>
</feature>
<dbReference type="OrthoDB" id="8701707at2"/>
<dbReference type="InterPro" id="IPR001647">
    <property type="entry name" value="HTH_TetR"/>
</dbReference>
<dbReference type="SUPFAM" id="SSF46689">
    <property type="entry name" value="Homeodomain-like"/>
    <property type="match status" value="1"/>
</dbReference>
<feature type="DNA-binding region" description="H-T-H motif" evidence="5">
    <location>
        <begin position="84"/>
        <end position="103"/>
    </location>
</feature>
<evidence type="ECO:0000256" key="4">
    <source>
        <dbReference type="ARBA" id="ARBA00023163"/>
    </source>
</evidence>
<evidence type="ECO:0000256" key="3">
    <source>
        <dbReference type="ARBA" id="ARBA00023125"/>
    </source>
</evidence>
<accession>A0A5B8UCW8</accession>
<dbReference type="Gene3D" id="1.10.357.10">
    <property type="entry name" value="Tetracycline Repressor, domain 2"/>
    <property type="match status" value="1"/>
</dbReference>